<dbReference type="Proteomes" id="UP000578622">
    <property type="component" value="Unassembled WGS sequence"/>
</dbReference>
<organism evidence="1 2">
    <name type="scientific">Brucella intermedia</name>
    <dbReference type="NCBI Taxonomy" id="94625"/>
    <lineage>
        <taxon>Bacteria</taxon>
        <taxon>Pseudomonadati</taxon>
        <taxon>Pseudomonadota</taxon>
        <taxon>Alphaproteobacteria</taxon>
        <taxon>Hyphomicrobiales</taxon>
        <taxon>Brucellaceae</taxon>
        <taxon>Brucella/Ochrobactrum group</taxon>
        <taxon>Brucella</taxon>
    </lineage>
</organism>
<comment type="caution">
    <text evidence="1">The sequence shown here is derived from an EMBL/GenBank/DDBJ whole genome shotgun (WGS) entry which is preliminary data.</text>
</comment>
<name>A0ABR6AVU9_9HYPH</name>
<evidence type="ECO:0000313" key="2">
    <source>
        <dbReference type="Proteomes" id="UP000578622"/>
    </source>
</evidence>
<accession>A0ABR6AVU9</accession>
<keyword evidence="2" id="KW-1185">Reference proteome</keyword>
<protein>
    <submittedName>
        <fullName evidence="1">Uncharacterized protein</fullName>
    </submittedName>
</protein>
<dbReference type="EMBL" id="JACGXG010000013">
    <property type="protein sequence ID" value="MBA8853598.1"/>
    <property type="molecule type" value="Genomic_DNA"/>
</dbReference>
<evidence type="ECO:0000313" key="1">
    <source>
        <dbReference type="EMBL" id="MBA8853598.1"/>
    </source>
</evidence>
<gene>
    <name evidence="1" type="ORF">FHW20_004581</name>
</gene>
<reference evidence="1 2" key="1">
    <citation type="submission" date="2020-07" db="EMBL/GenBank/DDBJ databases">
        <title>Genomic Encyclopedia of Type Strains, Phase IV (KMG-V): Genome sequencing to study the core and pangenomes of soil and plant-associated prokaryotes.</title>
        <authorList>
            <person name="Whitman W."/>
        </authorList>
    </citation>
    <scope>NUCLEOTIDE SEQUENCE [LARGE SCALE GENOMIC DNA]</scope>
    <source>
        <strain evidence="1 2">RH4WT92</strain>
    </source>
</reference>
<sequence>MFKWLSMYFNLSTRCGYTTNRYLNLAENVEVEATYLPSPVAHMFAGTRIHMKEQPSDRLIDHRIRNRTINVVSTLPDGDDGGVTGGFIGRFWSHNSRDARPLRRFALL</sequence>
<proteinExistence type="predicted"/>